<dbReference type="Proteomes" id="UP000623307">
    <property type="component" value="Chromosome 2"/>
</dbReference>
<evidence type="ECO:0000313" key="5">
    <source>
        <dbReference type="Proteomes" id="UP000623307"/>
    </source>
</evidence>
<dbReference type="Proteomes" id="UP000256862">
    <property type="component" value="Chromosome CO2235"/>
</dbReference>
<evidence type="ECO:0000313" key="4">
    <source>
        <dbReference type="Proteomes" id="UP000256862"/>
    </source>
</evidence>
<reference evidence="3 4" key="1">
    <citation type="submission" date="2018-01" db="EMBL/GenBank/DDBJ databases">
        <authorList>
            <person name="Clerissi C."/>
        </authorList>
    </citation>
    <scope>NUCLEOTIDE SEQUENCE [LARGE SCALE GENOMIC DNA]</scope>
    <source>
        <strain evidence="3">Cupriavidus oxalaticus LMG 2235</strain>
    </source>
</reference>
<feature type="transmembrane region" description="Helical" evidence="1">
    <location>
        <begin position="50"/>
        <end position="70"/>
    </location>
</feature>
<name>A0A976BD25_9BURK</name>
<accession>A0A976BD25</accession>
<dbReference type="AlphaFoldDB" id="A0A976BD25"/>
<dbReference type="EMBL" id="CP069812">
    <property type="protein sequence ID" value="QRQ93481.1"/>
    <property type="molecule type" value="Genomic_DNA"/>
</dbReference>
<dbReference type="OrthoDB" id="6237308at2"/>
<proteinExistence type="predicted"/>
<keyword evidence="1" id="KW-0472">Membrane</keyword>
<protein>
    <recommendedName>
        <fullName evidence="6">Transmembrane protein</fullName>
    </recommendedName>
</protein>
<feature type="transmembrane region" description="Helical" evidence="1">
    <location>
        <begin position="91"/>
        <end position="111"/>
    </location>
</feature>
<dbReference type="EMBL" id="OGUS01000121">
    <property type="protein sequence ID" value="SPC14202.1"/>
    <property type="molecule type" value="Genomic_DNA"/>
</dbReference>
<keyword evidence="5" id="KW-1185">Reference proteome</keyword>
<evidence type="ECO:0000313" key="3">
    <source>
        <dbReference type="EMBL" id="SPC14202.1"/>
    </source>
</evidence>
<feature type="transmembrane region" description="Helical" evidence="1">
    <location>
        <begin position="7"/>
        <end position="30"/>
    </location>
</feature>
<dbReference type="RefSeq" id="WP_147318576.1">
    <property type="nucleotide sequence ID" value="NZ_CP069810.1"/>
</dbReference>
<evidence type="ECO:0000313" key="2">
    <source>
        <dbReference type="EMBL" id="QRQ93481.1"/>
    </source>
</evidence>
<reference evidence="2 5" key="2">
    <citation type="submission" date="2021-02" db="EMBL/GenBank/DDBJ databases">
        <title>Complete Genome Sequence of Cupriavidus oxalaticus Strain Ox1, a Soil Oxalate-Degrading Species.</title>
        <authorList>
            <person name="Palmieri F."/>
            <person name="Udriet P."/>
            <person name="Deuasquier M."/>
            <person name="Beaudoing E."/>
            <person name="Johnson S.L."/>
            <person name="Davenport K.W."/>
            <person name="Chain P.S."/>
            <person name="Bindschedler S."/>
            <person name="Junier P."/>
        </authorList>
    </citation>
    <scope>NUCLEOTIDE SEQUENCE [LARGE SCALE GENOMIC DNA]</scope>
    <source>
        <strain evidence="2 5">Ox1</strain>
    </source>
</reference>
<keyword evidence="1" id="KW-1133">Transmembrane helix</keyword>
<organism evidence="3 4">
    <name type="scientific">Cupriavidus oxalaticus</name>
    <dbReference type="NCBI Taxonomy" id="96344"/>
    <lineage>
        <taxon>Bacteria</taxon>
        <taxon>Pseudomonadati</taxon>
        <taxon>Pseudomonadota</taxon>
        <taxon>Betaproteobacteria</taxon>
        <taxon>Burkholderiales</taxon>
        <taxon>Burkholderiaceae</taxon>
        <taxon>Cupriavidus</taxon>
    </lineage>
</organism>
<dbReference type="GeneID" id="303492978"/>
<keyword evidence="1" id="KW-0812">Transmembrane</keyword>
<evidence type="ECO:0000256" key="1">
    <source>
        <dbReference type="SAM" id="Phobius"/>
    </source>
</evidence>
<gene>
    <name evidence="3" type="ORF">CO2235_200058</name>
    <name evidence="2" type="ORF">JTE92_25750</name>
</gene>
<evidence type="ECO:0008006" key="6">
    <source>
        <dbReference type="Google" id="ProtNLM"/>
    </source>
</evidence>
<feature type="transmembrane region" description="Helical" evidence="1">
    <location>
        <begin position="123"/>
        <end position="143"/>
    </location>
</feature>
<sequence length="158" mass="17801">MKRVAEFLRFFFVGPEMLVVVIGVLLRATFSDQVSHLISGIRISDDQLKWVIAVPAALFVWSLTAGRKLLFPEKDKEGILQQWPDYWRLRLGFHVALLWGFIFLSISMAAWAGDWKNPSVTDAILLAVSITGSGLCALSIYNAQTQAEEAVSRYKARR</sequence>